<dbReference type="PANTHER" id="PTHR44591">
    <property type="entry name" value="STRESS RESPONSE REGULATOR PROTEIN 1"/>
    <property type="match status" value="1"/>
</dbReference>
<gene>
    <name evidence="5" type="ORF">DFO77_11839</name>
</gene>
<dbReference type="PROSITE" id="PS50930">
    <property type="entry name" value="HTH_LYTTR"/>
    <property type="match status" value="1"/>
</dbReference>
<name>A0A2T0XS70_9BACT</name>
<dbReference type="Pfam" id="PF00072">
    <property type="entry name" value="Response_reg"/>
    <property type="match status" value="1"/>
</dbReference>
<dbReference type="SMART" id="SM00448">
    <property type="entry name" value="REC"/>
    <property type="match status" value="1"/>
</dbReference>
<dbReference type="EMBL" id="QPIZ01000018">
    <property type="protein sequence ID" value="RCW31322.1"/>
    <property type="molecule type" value="Genomic_DNA"/>
</dbReference>
<dbReference type="Pfam" id="PF04397">
    <property type="entry name" value="LytTR"/>
    <property type="match status" value="1"/>
</dbReference>
<dbReference type="GO" id="GO:0000160">
    <property type="term" value="P:phosphorelay signal transduction system"/>
    <property type="evidence" value="ECO:0007669"/>
    <property type="project" value="InterPro"/>
</dbReference>
<evidence type="ECO:0000259" key="3">
    <source>
        <dbReference type="PROSITE" id="PS50110"/>
    </source>
</evidence>
<dbReference type="SUPFAM" id="SSF52172">
    <property type="entry name" value="CheY-like"/>
    <property type="match status" value="1"/>
</dbReference>
<accession>A0A2T0XS70</accession>
<evidence type="ECO:0000313" key="6">
    <source>
        <dbReference type="Proteomes" id="UP000252733"/>
    </source>
</evidence>
<feature type="modified residue" description="4-aspartylphosphate" evidence="2">
    <location>
        <position position="55"/>
    </location>
</feature>
<dbReference type="GO" id="GO:0003677">
    <property type="term" value="F:DNA binding"/>
    <property type="evidence" value="ECO:0007669"/>
    <property type="project" value="InterPro"/>
</dbReference>
<dbReference type="Proteomes" id="UP000252733">
    <property type="component" value="Unassembled WGS sequence"/>
</dbReference>
<dbReference type="InterPro" id="IPR011006">
    <property type="entry name" value="CheY-like_superfamily"/>
</dbReference>
<dbReference type="PROSITE" id="PS50110">
    <property type="entry name" value="RESPONSE_REGULATORY"/>
    <property type="match status" value="1"/>
</dbReference>
<keyword evidence="6" id="KW-1185">Reference proteome</keyword>
<dbReference type="SMART" id="SM00850">
    <property type="entry name" value="LytTR"/>
    <property type="match status" value="1"/>
</dbReference>
<feature type="domain" description="HTH LytTR-type" evidence="4">
    <location>
        <begin position="173"/>
        <end position="246"/>
    </location>
</feature>
<keyword evidence="1 2" id="KW-0597">Phosphoprotein</keyword>
<evidence type="ECO:0000256" key="2">
    <source>
        <dbReference type="PROSITE-ProRule" id="PRU00169"/>
    </source>
</evidence>
<dbReference type="PANTHER" id="PTHR44591:SF3">
    <property type="entry name" value="RESPONSE REGULATORY DOMAIN-CONTAINING PROTEIN"/>
    <property type="match status" value="1"/>
</dbReference>
<evidence type="ECO:0000256" key="1">
    <source>
        <dbReference type="ARBA" id="ARBA00022553"/>
    </source>
</evidence>
<dbReference type="OrthoDB" id="2168082at2"/>
<organism evidence="5 6">
    <name type="scientific">Marinilabilia salmonicolor</name>
    <dbReference type="NCBI Taxonomy" id="989"/>
    <lineage>
        <taxon>Bacteria</taxon>
        <taxon>Pseudomonadati</taxon>
        <taxon>Bacteroidota</taxon>
        <taxon>Bacteroidia</taxon>
        <taxon>Marinilabiliales</taxon>
        <taxon>Marinilabiliaceae</taxon>
        <taxon>Marinilabilia</taxon>
    </lineage>
</organism>
<sequence>MKKVLIVEDDRVMQKIVGEILRHHFPEFELLGAVSLVSEAVEIIHEETPDLLILDIALPDGTAFDLLQKVEFYNFKVVFMSGHEDFREEAIQFSAVGFVKKPFDVSDLVLAVDKACEAIDEAEYHYKLEILLTNANLPAASQMVVFPVEGMVKAVSLSSILFGEAVAGGSVMHIENGQSLFVPRPLRYYEQLFANFGFLRCHPLYVVNLRRIESLDEKNTLVWMDEGSGIPLEARKYETVKKRYYEIVP</sequence>
<dbReference type="STRING" id="1168289.GCA_000259075_00631"/>
<reference evidence="5 6" key="1">
    <citation type="submission" date="2018-07" db="EMBL/GenBank/DDBJ databases">
        <title>Freshwater and sediment microbial communities from various areas in North America, analyzing microbe dynamics in response to fracking.</title>
        <authorList>
            <person name="Lamendella R."/>
        </authorList>
    </citation>
    <scope>NUCLEOTIDE SEQUENCE [LARGE SCALE GENOMIC DNA]</scope>
    <source>
        <strain evidence="5 6">160A</strain>
    </source>
</reference>
<evidence type="ECO:0000259" key="4">
    <source>
        <dbReference type="PROSITE" id="PS50930"/>
    </source>
</evidence>
<dbReference type="Gene3D" id="2.40.50.1020">
    <property type="entry name" value="LytTr DNA-binding domain"/>
    <property type="match status" value="1"/>
</dbReference>
<dbReference type="AlphaFoldDB" id="A0A2T0XS70"/>
<evidence type="ECO:0000313" key="5">
    <source>
        <dbReference type="EMBL" id="RCW31322.1"/>
    </source>
</evidence>
<feature type="domain" description="Response regulatory" evidence="3">
    <location>
        <begin position="3"/>
        <end position="116"/>
    </location>
</feature>
<comment type="caution">
    <text evidence="5">The sequence shown here is derived from an EMBL/GenBank/DDBJ whole genome shotgun (WGS) entry which is preliminary data.</text>
</comment>
<proteinExistence type="predicted"/>
<dbReference type="InterPro" id="IPR001789">
    <property type="entry name" value="Sig_transdc_resp-reg_receiver"/>
</dbReference>
<dbReference type="Gene3D" id="3.40.50.2300">
    <property type="match status" value="1"/>
</dbReference>
<protein>
    <submittedName>
        <fullName evidence="5">LytTR family two component transcriptional regulator</fullName>
    </submittedName>
</protein>
<dbReference type="InterPro" id="IPR007492">
    <property type="entry name" value="LytTR_DNA-bd_dom"/>
</dbReference>
<dbReference type="RefSeq" id="WP_106151755.1">
    <property type="nucleotide sequence ID" value="NZ_PVTS01000002.1"/>
</dbReference>
<dbReference type="InterPro" id="IPR050595">
    <property type="entry name" value="Bact_response_regulator"/>
</dbReference>